<comment type="caution">
    <text evidence="1">The sequence shown here is derived from an EMBL/GenBank/DDBJ whole genome shotgun (WGS) entry which is preliminary data.</text>
</comment>
<accession>A0ABD1SZ43</accession>
<dbReference type="Proteomes" id="UP001604336">
    <property type="component" value="Unassembled WGS sequence"/>
</dbReference>
<reference evidence="2" key="1">
    <citation type="submission" date="2024-07" db="EMBL/GenBank/DDBJ databases">
        <title>Two chromosome-level genome assemblies of Korean endemic species Abeliophyllum distichum and Forsythia ovata (Oleaceae).</title>
        <authorList>
            <person name="Jang H."/>
        </authorList>
    </citation>
    <scope>NUCLEOTIDE SEQUENCE [LARGE SCALE GENOMIC DNA]</scope>
</reference>
<evidence type="ECO:0000313" key="2">
    <source>
        <dbReference type="Proteomes" id="UP001604336"/>
    </source>
</evidence>
<evidence type="ECO:0000313" key="1">
    <source>
        <dbReference type="EMBL" id="KAL2505673.1"/>
    </source>
</evidence>
<dbReference type="AlphaFoldDB" id="A0ABD1SZ43"/>
<keyword evidence="2" id="KW-1185">Reference proteome</keyword>
<proteinExistence type="predicted"/>
<protein>
    <submittedName>
        <fullName evidence="1">Uncharacterized protein</fullName>
    </submittedName>
</protein>
<name>A0ABD1SZ43_9LAMI</name>
<sequence length="152" mass="17547">MWYSSEPGLVSGGGLAGGDWRVWRLEGKRERKRGKSHKSAVQCLTGERDILRVFSFYFSCDFFCSSHRRYPRESLSFSPLAIANWRRSPSQNATFFEFSRSTSAANKPTLARFLLQLPQKKPTRQRAFLALAQRRPEKKPIADRLEFEVAEI</sequence>
<gene>
    <name evidence="1" type="ORF">Adt_21294</name>
</gene>
<dbReference type="EMBL" id="JBFOLK010000006">
    <property type="protein sequence ID" value="KAL2505673.1"/>
    <property type="molecule type" value="Genomic_DNA"/>
</dbReference>
<organism evidence="1 2">
    <name type="scientific">Abeliophyllum distichum</name>
    <dbReference type="NCBI Taxonomy" id="126358"/>
    <lineage>
        <taxon>Eukaryota</taxon>
        <taxon>Viridiplantae</taxon>
        <taxon>Streptophyta</taxon>
        <taxon>Embryophyta</taxon>
        <taxon>Tracheophyta</taxon>
        <taxon>Spermatophyta</taxon>
        <taxon>Magnoliopsida</taxon>
        <taxon>eudicotyledons</taxon>
        <taxon>Gunneridae</taxon>
        <taxon>Pentapetalae</taxon>
        <taxon>asterids</taxon>
        <taxon>lamiids</taxon>
        <taxon>Lamiales</taxon>
        <taxon>Oleaceae</taxon>
        <taxon>Forsythieae</taxon>
        <taxon>Abeliophyllum</taxon>
    </lineage>
</organism>